<dbReference type="GO" id="GO:0005506">
    <property type="term" value="F:iron ion binding"/>
    <property type="evidence" value="ECO:0007669"/>
    <property type="project" value="InterPro"/>
</dbReference>
<dbReference type="SMR" id="A0A1J6L0R2"/>
<proteinExistence type="inferred from homology"/>
<dbReference type="InterPro" id="IPR001128">
    <property type="entry name" value="Cyt_P450"/>
</dbReference>
<dbReference type="Pfam" id="PF00067">
    <property type="entry name" value="p450"/>
    <property type="match status" value="1"/>
</dbReference>
<comment type="caution">
    <text evidence="13">The sequence shown here is derived from an EMBL/GenBank/DDBJ whole genome shotgun (WGS) entry which is preliminary data.</text>
</comment>
<keyword evidence="7 12" id="KW-0560">Oxidoreductase</keyword>
<dbReference type="Gramene" id="OIT27423">
    <property type="protein sequence ID" value="OIT27423"/>
    <property type="gene ID" value="A4A49_23631"/>
</dbReference>
<protein>
    <submittedName>
        <fullName evidence="13">Cytochrome p450 cyp72a219</fullName>
    </submittedName>
</protein>
<dbReference type="EMBL" id="MJEQ01002418">
    <property type="protein sequence ID" value="OIT27423.1"/>
    <property type="molecule type" value="Genomic_DNA"/>
</dbReference>
<evidence type="ECO:0000256" key="8">
    <source>
        <dbReference type="ARBA" id="ARBA00023004"/>
    </source>
</evidence>
<dbReference type="CDD" id="cd20642">
    <property type="entry name" value="CYP72"/>
    <property type="match status" value="1"/>
</dbReference>
<evidence type="ECO:0000256" key="1">
    <source>
        <dbReference type="ARBA" id="ARBA00004370"/>
    </source>
</evidence>
<comment type="cofactor">
    <cofactor evidence="11">
        <name>heme</name>
        <dbReference type="ChEBI" id="CHEBI:30413"/>
    </cofactor>
</comment>
<dbReference type="OrthoDB" id="1470350at2759"/>
<dbReference type="AlphaFoldDB" id="A0A1J6L0R2"/>
<comment type="subcellular location">
    <subcellularLocation>
        <location evidence="1">Membrane</location>
    </subcellularLocation>
</comment>
<evidence type="ECO:0000256" key="6">
    <source>
        <dbReference type="ARBA" id="ARBA00022989"/>
    </source>
</evidence>
<dbReference type="GO" id="GO:0016020">
    <property type="term" value="C:membrane"/>
    <property type="evidence" value="ECO:0007669"/>
    <property type="project" value="UniProtKB-SubCell"/>
</dbReference>
<dbReference type="InterPro" id="IPR002401">
    <property type="entry name" value="Cyt_P450_E_grp-I"/>
</dbReference>
<evidence type="ECO:0000256" key="9">
    <source>
        <dbReference type="ARBA" id="ARBA00023033"/>
    </source>
</evidence>
<keyword evidence="3 11" id="KW-0349">Heme</keyword>
<evidence type="ECO:0000256" key="2">
    <source>
        <dbReference type="ARBA" id="ARBA00010617"/>
    </source>
</evidence>
<dbReference type="GO" id="GO:0009820">
    <property type="term" value="P:alkaloid metabolic process"/>
    <property type="evidence" value="ECO:0007669"/>
    <property type="project" value="UniProtKB-ARBA"/>
</dbReference>
<sequence length="538" mass="62621">MRSKKAKMNSTFIIWHEMGNAHNSKIAAICLIIFLVYKAWEVMKWIWIKPKKLENCLRQQGLKGNSYRLFYGDMKELSKSLKEINSKPISNISNEVAPRIIPYYLEIIQKYGKRCFVWQGPTAAILITDAELIKEIFAKNYVYQKPNNPNPLTKLLARGVVSYEEEKWAKHRKILNPAFHMEKLKHMLPAFYLSCSEMLNKWEEIIPAKESNELDIWPHLQRMTSDVISRTAFGSSYEEGRRIFELQEEQAEYLMKTFNSVYIPGSRFFPSKMKKRMKECEKEVRETITRLIDNRLKAKEEGNGKALNDDLLGILLESNSIEIEEHGNKKFGMSIPEVIEECKLFYFAGQETTSVLLVWTMILLGRNPEWQERAREEVFQAFGSDKPTFDELYRLKIVTMILYESLRLYPPIATRTRRTNEETKLGELDLPKGALLFIPTILLHHDKEIWGEDAEEFNPERFSEGVAKATKGQMTYFPFGAGPRKCIGQNFAILEAKMAITMILQRFSFELSPSYTHSPYTMVTLKPKYGAPLIMHRL</sequence>
<keyword evidence="8 11" id="KW-0408">Iron</keyword>
<dbReference type="PANTHER" id="PTHR24282:SF135">
    <property type="entry name" value="CYTOCHROME P450 709B2"/>
    <property type="match status" value="1"/>
</dbReference>
<dbReference type="PRINTS" id="PR00463">
    <property type="entry name" value="EP450I"/>
</dbReference>
<evidence type="ECO:0000256" key="10">
    <source>
        <dbReference type="ARBA" id="ARBA00023136"/>
    </source>
</evidence>
<dbReference type="PROSITE" id="PS00086">
    <property type="entry name" value="CYTOCHROME_P450"/>
    <property type="match status" value="1"/>
</dbReference>
<dbReference type="InterPro" id="IPR017972">
    <property type="entry name" value="Cyt_P450_CS"/>
</dbReference>
<dbReference type="PRINTS" id="PR00385">
    <property type="entry name" value="P450"/>
</dbReference>
<organism evidence="13 14">
    <name type="scientific">Nicotiana attenuata</name>
    <name type="common">Coyote tobacco</name>
    <dbReference type="NCBI Taxonomy" id="49451"/>
    <lineage>
        <taxon>Eukaryota</taxon>
        <taxon>Viridiplantae</taxon>
        <taxon>Streptophyta</taxon>
        <taxon>Embryophyta</taxon>
        <taxon>Tracheophyta</taxon>
        <taxon>Spermatophyta</taxon>
        <taxon>Magnoliopsida</taxon>
        <taxon>eudicotyledons</taxon>
        <taxon>Gunneridae</taxon>
        <taxon>Pentapetalae</taxon>
        <taxon>asterids</taxon>
        <taxon>lamiids</taxon>
        <taxon>Solanales</taxon>
        <taxon>Solanaceae</taxon>
        <taxon>Nicotianoideae</taxon>
        <taxon>Nicotianeae</taxon>
        <taxon>Nicotiana</taxon>
    </lineage>
</organism>
<dbReference type="InterPro" id="IPR036396">
    <property type="entry name" value="Cyt_P450_sf"/>
</dbReference>
<dbReference type="GO" id="GO:0009753">
    <property type="term" value="P:response to jasmonic acid"/>
    <property type="evidence" value="ECO:0007669"/>
    <property type="project" value="UniProtKB-ARBA"/>
</dbReference>
<evidence type="ECO:0000313" key="13">
    <source>
        <dbReference type="EMBL" id="OIT27423.1"/>
    </source>
</evidence>
<evidence type="ECO:0000256" key="7">
    <source>
        <dbReference type="ARBA" id="ARBA00023002"/>
    </source>
</evidence>
<evidence type="ECO:0000313" key="14">
    <source>
        <dbReference type="Proteomes" id="UP000187609"/>
    </source>
</evidence>
<dbReference type="GO" id="GO:0016705">
    <property type="term" value="F:oxidoreductase activity, acting on paired donors, with incorporation or reduction of molecular oxygen"/>
    <property type="evidence" value="ECO:0007669"/>
    <property type="project" value="InterPro"/>
</dbReference>
<evidence type="ECO:0000256" key="3">
    <source>
        <dbReference type="ARBA" id="ARBA00022617"/>
    </source>
</evidence>
<reference evidence="13" key="1">
    <citation type="submission" date="2016-11" db="EMBL/GenBank/DDBJ databases">
        <title>The genome of Nicotiana attenuata.</title>
        <authorList>
            <person name="Xu S."/>
            <person name="Brockmoeller T."/>
            <person name="Gaquerel E."/>
            <person name="Navarro A."/>
            <person name="Kuhl H."/>
            <person name="Gase K."/>
            <person name="Ling Z."/>
            <person name="Zhou W."/>
            <person name="Kreitzer C."/>
            <person name="Stanke M."/>
            <person name="Tang H."/>
            <person name="Lyons E."/>
            <person name="Pandey P."/>
            <person name="Pandey S.P."/>
            <person name="Timmermann B."/>
            <person name="Baldwin I.T."/>
        </authorList>
    </citation>
    <scope>NUCLEOTIDE SEQUENCE [LARGE SCALE GENOMIC DNA]</scope>
    <source>
        <strain evidence="13">UT</strain>
    </source>
</reference>
<keyword evidence="4" id="KW-0812">Transmembrane</keyword>
<dbReference type="PANTHER" id="PTHR24282">
    <property type="entry name" value="CYTOCHROME P450 FAMILY MEMBER"/>
    <property type="match status" value="1"/>
</dbReference>
<evidence type="ECO:0000256" key="11">
    <source>
        <dbReference type="PIRSR" id="PIRSR602401-1"/>
    </source>
</evidence>
<feature type="binding site" description="axial binding residue" evidence="11">
    <location>
        <position position="486"/>
    </location>
    <ligand>
        <name>heme</name>
        <dbReference type="ChEBI" id="CHEBI:30413"/>
    </ligand>
    <ligandPart>
        <name>Fe</name>
        <dbReference type="ChEBI" id="CHEBI:18248"/>
    </ligandPart>
</feature>
<keyword evidence="6" id="KW-1133">Transmembrane helix</keyword>
<keyword evidence="14" id="KW-1185">Reference proteome</keyword>
<dbReference type="GeneID" id="109213971"/>
<name>A0A1J6L0R2_NICAT</name>
<dbReference type="SUPFAM" id="SSF48264">
    <property type="entry name" value="Cytochrome P450"/>
    <property type="match status" value="1"/>
</dbReference>
<accession>A0A1J6L0R2</accession>
<dbReference type="FunFam" id="1.10.630.10:FF:000029">
    <property type="entry name" value="Cytochrome P450 734A1"/>
    <property type="match status" value="1"/>
</dbReference>
<evidence type="ECO:0000256" key="4">
    <source>
        <dbReference type="ARBA" id="ARBA00022692"/>
    </source>
</evidence>
<evidence type="ECO:0000256" key="12">
    <source>
        <dbReference type="RuleBase" id="RU000461"/>
    </source>
</evidence>
<gene>
    <name evidence="13" type="primary">C7A29_2</name>
    <name evidence="13" type="ORF">A4A49_23631</name>
</gene>
<dbReference type="STRING" id="49451.A0A1J6L0R2"/>
<keyword evidence="10" id="KW-0472">Membrane</keyword>
<dbReference type="GO" id="GO:0020037">
    <property type="term" value="F:heme binding"/>
    <property type="evidence" value="ECO:0007669"/>
    <property type="project" value="InterPro"/>
</dbReference>
<evidence type="ECO:0000256" key="5">
    <source>
        <dbReference type="ARBA" id="ARBA00022723"/>
    </source>
</evidence>
<dbReference type="Proteomes" id="UP000187609">
    <property type="component" value="Unassembled WGS sequence"/>
</dbReference>
<comment type="similarity">
    <text evidence="2 12">Belongs to the cytochrome P450 family.</text>
</comment>
<dbReference type="OMA" id="MKHYGEV"/>
<dbReference type="InterPro" id="IPR050665">
    <property type="entry name" value="Cytochrome_P450_Monooxygen"/>
</dbReference>
<keyword evidence="9 12" id="KW-0503">Monooxygenase</keyword>
<dbReference type="Gene3D" id="1.10.630.10">
    <property type="entry name" value="Cytochrome P450"/>
    <property type="match status" value="1"/>
</dbReference>
<dbReference type="GO" id="GO:0004497">
    <property type="term" value="F:monooxygenase activity"/>
    <property type="evidence" value="ECO:0007669"/>
    <property type="project" value="UniProtKB-KW"/>
</dbReference>
<keyword evidence="5 11" id="KW-0479">Metal-binding</keyword>
<dbReference type="KEGG" id="nau:109213971"/>